<dbReference type="AlphaFoldDB" id="A0A448TJG6"/>
<dbReference type="GeneID" id="84573887"/>
<sequence length="120" mass="13861">MTAITEFIQQLREFGTGAYLRPEERQYWEPPFDVNALPELEALLIGYAKSVPLDVPNPDIIRDHVLDLYTQLREFNARHNDAIIEPEEEAEITELVRMMWPDYAADHVPDFADLDASTSE</sequence>
<organism evidence="1 2">
    <name type="scientific">Corynebacterium matruchotii</name>
    <dbReference type="NCBI Taxonomy" id="43768"/>
    <lineage>
        <taxon>Bacteria</taxon>
        <taxon>Bacillati</taxon>
        <taxon>Actinomycetota</taxon>
        <taxon>Actinomycetes</taxon>
        <taxon>Mycobacteriales</taxon>
        <taxon>Corynebacteriaceae</taxon>
        <taxon>Corynebacterium</taxon>
    </lineage>
</organism>
<comment type="caution">
    <text evidence="1">The sequence shown here is derived from an EMBL/GenBank/DDBJ whole genome shotgun (WGS) entry which is preliminary data.</text>
</comment>
<reference evidence="1 2" key="1">
    <citation type="submission" date="2018-06" db="EMBL/GenBank/DDBJ databases">
        <authorList>
            <consortium name="Pathogen Informatics"/>
            <person name="Doyle S."/>
        </authorList>
    </citation>
    <scope>NUCLEOTIDE SEQUENCE [LARGE SCALE GENOMIC DNA]</scope>
    <source>
        <strain evidence="1 2">NCTC10254</strain>
    </source>
</reference>
<accession>A0A448TJG6</accession>
<dbReference type="Proteomes" id="UP000249886">
    <property type="component" value="Unassembled WGS sequence"/>
</dbReference>
<evidence type="ECO:0000313" key="2">
    <source>
        <dbReference type="Proteomes" id="UP000249886"/>
    </source>
</evidence>
<dbReference type="RefSeq" id="WP_005526306.1">
    <property type="nucleotide sequence ID" value="NZ_CAJPQJ010000012.1"/>
</dbReference>
<protein>
    <submittedName>
        <fullName evidence="1">Uncharacterized protein</fullName>
    </submittedName>
</protein>
<gene>
    <name evidence="1" type="ORF">NCTC10254_01688</name>
</gene>
<name>A0A448TJG6_9CORY</name>
<dbReference type="EMBL" id="UARK01000015">
    <property type="protein sequence ID" value="SPW29610.1"/>
    <property type="molecule type" value="Genomic_DNA"/>
</dbReference>
<evidence type="ECO:0000313" key="1">
    <source>
        <dbReference type="EMBL" id="SPW29610.1"/>
    </source>
</evidence>
<proteinExistence type="predicted"/>